<comment type="caution">
    <text evidence="2">The sequence shown here is derived from an EMBL/GenBank/DDBJ whole genome shotgun (WGS) entry which is preliminary data.</text>
</comment>
<evidence type="ECO:0000256" key="1">
    <source>
        <dbReference type="SAM" id="SignalP"/>
    </source>
</evidence>
<protein>
    <submittedName>
        <fullName evidence="2">Uncharacterized protein</fullName>
    </submittedName>
</protein>
<dbReference type="AlphaFoldDB" id="A0A2P6RQG9"/>
<name>A0A2P6RQG9_ROSCH</name>
<keyword evidence="1" id="KW-0732">Signal</keyword>
<sequence length="56" mass="6082">MGCQTKILPIIRLFLLQPCIFGGSGPINLSPSLICSLIFETIPDPGLRTVARDHAF</sequence>
<reference evidence="2 3" key="1">
    <citation type="journal article" date="2018" name="Nat. Genet.">
        <title>The Rosa genome provides new insights in the design of modern roses.</title>
        <authorList>
            <person name="Bendahmane M."/>
        </authorList>
    </citation>
    <scope>NUCLEOTIDE SEQUENCE [LARGE SCALE GENOMIC DNA]</scope>
    <source>
        <strain evidence="3">cv. Old Blush</strain>
    </source>
</reference>
<gene>
    <name evidence="2" type="ORF">RchiOBHm_Chr2g0113221</name>
</gene>
<accession>A0A2P6RQG9</accession>
<evidence type="ECO:0000313" key="2">
    <source>
        <dbReference type="EMBL" id="PRQ48657.1"/>
    </source>
</evidence>
<dbReference type="Proteomes" id="UP000238479">
    <property type="component" value="Chromosome 2"/>
</dbReference>
<dbReference type="Gramene" id="PRQ48657">
    <property type="protein sequence ID" value="PRQ48657"/>
    <property type="gene ID" value="RchiOBHm_Chr2g0113221"/>
</dbReference>
<feature type="chain" id="PRO_5015145033" evidence="1">
    <location>
        <begin position="23"/>
        <end position="56"/>
    </location>
</feature>
<organism evidence="2 3">
    <name type="scientific">Rosa chinensis</name>
    <name type="common">China rose</name>
    <dbReference type="NCBI Taxonomy" id="74649"/>
    <lineage>
        <taxon>Eukaryota</taxon>
        <taxon>Viridiplantae</taxon>
        <taxon>Streptophyta</taxon>
        <taxon>Embryophyta</taxon>
        <taxon>Tracheophyta</taxon>
        <taxon>Spermatophyta</taxon>
        <taxon>Magnoliopsida</taxon>
        <taxon>eudicotyledons</taxon>
        <taxon>Gunneridae</taxon>
        <taxon>Pentapetalae</taxon>
        <taxon>rosids</taxon>
        <taxon>fabids</taxon>
        <taxon>Rosales</taxon>
        <taxon>Rosaceae</taxon>
        <taxon>Rosoideae</taxon>
        <taxon>Rosoideae incertae sedis</taxon>
        <taxon>Rosa</taxon>
    </lineage>
</organism>
<evidence type="ECO:0000313" key="3">
    <source>
        <dbReference type="Proteomes" id="UP000238479"/>
    </source>
</evidence>
<keyword evidence="3" id="KW-1185">Reference proteome</keyword>
<feature type="signal peptide" evidence="1">
    <location>
        <begin position="1"/>
        <end position="22"/>
    </location>
</feature>
<proteinExistence type="predicted"/>
<dbReference type="EMBL" id="PDCK01000040">
    <property type="protein sequence ID" value="PRQ48657.1"/>
    <property type="molecule type" value="Genomic_DNA"/>
</dbReference>